<dbReference type="Proteomes" id="UP000472240">
    <property type="component" value="Chromosome 15"/>
</dbReference>
<reference evidence="3 4" key="1">
    <citation type="journal article" date="2015" name="Annu Rev Anim Biosci">
        <title>The Genome 10K Project: a way forward.</title>
        <authorList>
            <person name="Koepfli K.P."/>
            <person name="Paten B."/>
            <person name="O'Brien S.J."/>
            <person name="Koepfli K.P."/>
            <person name="Paten B."/>
            <person name="Antunes A."/>
            <person name="Belov K."/>
            <person name="Bustamante C."/>
            <person name="Castoe T.A."/>
            <person name="Clawson H."/>
            <person name="Crawford A.J."/>
            <person name="Diekhans M."/>
            <person name="Distel D."/>
            <person name="Durbin R."/>
            <person name="Earl D."/>
            <person name="Fujita M.K."/>
            <person name="Gamble T."/>
            <person name="Georges A."/>
            <person name="Gemmell N."/>
            <person name="Gilbert M.T."/>
            <person name="Graves J.M."/>
            <person name="Green R.E."/>
            <person name="Hickey G."/>
            <person name="Jarvis E.D."/>
            <person name="Johnson W."/>
            <person name="Komissarov A."/>
            <person name="Korf I."/>
            <person name="Kuhn R."/>
            <person name="Larkin D.M."/>
            <person name="Lewin H."/>
            <person name="Lopez J.V."/>
            <person name="Ma J."/>
            <person name="Marques-Bonet T."/>
            <person name="Miller W."/>
            <person name="Murphy R."/>
            <person name="Pevzner P."/>
            <person name="Shapiro B."/>
            <person name="Steiner C."/>
            <person name="Tamazian G."/>
            <person name="Venkatesh B."/>
            <person name="Wang J."/>
            <person name="Wayne R."/>
            <person name="Wiley E."/>
            <person name="Yang H."/>
            <person name="Zhang G."/>
            <person name="Haussler D."/>
            <person name="Ryder O."/>
            <person name="O'Brien S.J."/>
        </authorList>
    </citation>
    <scope>NUCLEOTIDE SEQUENCE</scope>
</reference>
<reference evidence="3" key="5">
    <citation type="submission" date="2025-09" db="UniProtKB">
        <authorList>
            <consortium name="Ensembl"/>
        </authorList>
    </citation>
    <scope>IDENTIFICATION</scope>
</reference>
<sequence>CGKMGEVRPPLPLSLMLLFSLIFSYPSPCCLLARPPRPISVSPLFSGSQTLGSPEGPSRSDVRWWPREPRMRDRPYPPREGAGKGSEVAACLARRKCLCCGLVTPAPRTCRLPPPRAGAE</sequence>
<keyword evidence="2" id="KW-0732">Signal</keyword>
<reference evidence="3" key="4">
    <citation type="submission" date="2025-08" db="UniProtKB">
        <authorList>
            <consortium name="Ensembl"/>
        </authorList>
    </citation>
    <scope>IDENTIFICATION</scope>
</reference>
<dbReference type="AlphaFoldDB" id="A0A671FA06"/>
<protein>
    <recommendedName>
        <fullName evidence="5">Secreted protein</fullName>
    </recommendedName>
</protein>
<reference evidence="4" key="3">
    <citation type="submission" date="2018-12" db="EMBL/GenBank/DDBJ databases">
        <title>G10K-VGP greater horseshoe bat female genome, primary haplotype.</title>
        <authorList>
            <person name="Teeling E."/>
            <person name="Myers G."/>
            <person name="Vernes S."/>
            <person name="Pippel M."/>
            <person name="Winkler S."/>
            <person name="Fedrigo O."/>
            <person name="Rhie A."/>
            <person name="Koren S."/>
            <person name="Phillippy A."/>
            <person name="Lewin H."/>
            <person name="Damas J."/>
            <person name="Howe K."/>
            <person name="Mountcastle J."/>
            <person name="Jarvis E.D."/>
        </authorList>
    </citation>
    <scope>NUCLEOTIDE SEQUENCE [LARGE SCALE GENOMIC DNA]</scope>
</reference>
<name>A0A671FA06_RHIFE</name>
<organism evidence="3 4">
    <name type="scientific">Rhinolophus ferrumequinum</name>
    <name type="common">Greater horseshoe bat</name>
    <dbReference type="NCBI Taxonomy" id="59479"/>
    <lineage>
        <taxon>Eukaryota</taxon>
        <taxon>Metazoa</taxon>
        <taxon>Chordata</taxon>
        <taxon>Craniata</taxon>
        <taxon>Vertebrata</taxon>
        <taxon>Euteleostomi</taxon>
        <taxon>Mammalia</taxon>
        <taxon>Eutheria</taxon>
        <taxon>Laurasiatheria</taxon>
        <taxon>Chiroptera</taxon>
        <taxon>Yinpterochiroptera</taxon>
        <taxon>Rhinolophoidea</taxon>
        <taxon>Rhinolophidae</taxon>
        <taxon>Rhinolophinae</taxon>
        <taxon>Rhinolophus</taxon>
    </lineage>
</organism>
<feature type="compositionally biased region" description="Basic and acidic residues" evidence="1">
    <location>
        <begin position="58"/>
        <end position="77"/>
    </location>
</feature>
<accession>A0A671FA06</accession>
<evidence type="ECO:0000256" key="1">
    <source>
        <dbReference type="SAM" id="MobiDB-lite"/>
    </source>
</evidence>
<keyword evidence="4" id="KW-1185">Reference proteome</keyword>
<feature type="chain" id="PRO_5025543231" description="Secreted protein" evidence="2">
    <location>
        <begin position="25"/>
        <end position="120"/>
    </location>
</feature>
<evidence type="ECO:0000256" key="2">
    <source>
        <dbReference type="SAM" id="SignalP"/>
    </source>
</evidence>
<evidence type="ECO:0000313" key="4">
    <source>
        <dbReference type="Proteomes" id="UP000472240"/>
    </source>
</evidence>
<reference evidence="3 4" key="2">
    <citation type="journal article" date="2018" name="Annu Rev Anim Biosci">
        <title>Bat Biology, Genomes, and the Bat1K Project: To Generate Chromosome-Level Genomes for All Living Bat Species.</title>
        <authorList>
            <person name="Teeling E.C."/>
            <person name="Vernes S.C."/>
            <person name="Davalos L.M."/>
            <person name="Ray D.A."/>
            <person name="Gilbert M.T.P."/>
            <person name="Myers E."/>
        </authorList>
    </citation>
    <scope>NUCLEOTIDE SEQUENCE</scope>
</reference>
<feature type="signal peptide" evidence="2">
    <location>
        <begin position="1"/>
        <end position="24"/>
    </location>
</feature>
<dbReference type="Ensembl" id="ENSRFET00010024508.1">
    <property type="protein sequence ID" value="ENSRFEP00010022516.1"/>
    <property type="gene ID" value="ENSRFEG00010015097.1"/>
</dbReference>
<evidence type="ECO:0000313" key="3">
    <source>
        <dbReference type="Ensembl" id="ENSRFEP00010022516.1"/>
    </source>
</evidence>
<evidence type="ECO:0008006" key="5">
    <source>
        <dbReference type="Google" id="ProtNLM"/>
    </source>
</evidence>
<dbReference type="InParanoid" id="A0A671FA06"/>
<feature type="region of interest" description="Disordered" evidence="1">
    <location>
        <begin position="43"/>
        <end position="83"/>
    </location>
</feature>
<feature type="compositionally biased region" description="Polar residues" evidence="1">
    <location>
        <begin position="43"/>
        <end position="52"/>
    </location>
</feature>
<dbReference type="GeneTree" id="ENSGT00990000212049"/>
<proteinExistence type="predicted"/>